<gene>
    <name evidence="17" type="ORF">COCSUDRAFT_42152</name>
</gene>
<dbReference type="InterPro" id="IPR001834">
    <property type="entry name" value="CBR-like"/>
</dbReference>
<comment type="catalytic activity">
    <reaction evidence="14">
        <text>2 Fe(III)-[cytochrome b5] + NADH = 2 Fe(II)-[cytochrome b5] + NAD(+) + H(+)</text>
        <dbReference type="Rhea" id="RHEA:46680"/>
        <dbReference type="Rhea" id="RHEA-COMP:10438"/>
        <dbReference type="Rhea" id="RHEA-COMP:10439"/>
        <dbReference type="ChEBI" id="CHEBI:15378"/>
        <dbReference type="ChEBI" id="CHEBI:29033"/>
        <dbReference type="ChEBI" id="CHEBI:29034"/>
        <dbReference type="ChEBI" id="CHEBI:57540"/>
        <dbReference type="ChEBI" id="CHEBI:57945"/>
        <dbReference type="EC" id="1.6.2.2"/>
    </reaction>
</comment>
<accession>I0YXX2</accession>
<dbReference type="InterPro" id="IPR001433">
    <property type="entry name" value="OxRdtase_FAD/NAD-bd"/>
</dbReference>
<name>I0YXX2_COCSC</name>
<dbReference type="SUPFAM" id="SSF63380">
    <property type="entry name" value="Riboflavin synthase domain-like"/>
    <property type="match status" value="1"/>
</dbReference>
<keyword evidence="18" id="KW-1185">Reference proteome</keyword>
<keyword evidence="4 13" id="KW-0285">Flavoprotein</keyword>
<dbReference type="EMBL" id="AGSI01000008">
    <property type="protein sequence ID" value="EIE23241.1"/>
    <property type="molecule type" value="Genomic_DNA"/>
</dbReference>
<feature type="binding site" evidence="13">
    <location>
        <position position="104"/>
    </location>
    <ligand>
        <name>FAD</name>
        <dbReference type="ChEBI" id="CHEBI:57692"/>
    </ligand>
</feature>
<dbReference type="OrthoDB" id="432685at2759"/>
<evidence type="ECO:0000256" key="5">
    <source>
        <dbReference type="ARBA" id="ARBA00022692"/>
    </source>
</evidence>
<evidence type="ECO:0000259" key="16">
    <source>
        <dbReference type="PROSITE" id="PS51384"/>
    </source>
</evidence>
<feature type="binding site" evidence="13">
    <location>
        <position position="122"/>
    </location>
    <ligand>
        <name>FAD</name>
        <dbReference type="ChEBI" id="CHEBI:57692"/>
    </ligand>
</feature>
<evidence type="ECO:0000256" key="15">
    <source>
        <dbReference type="SAM" id="Phobius"/>
    </source>
</evidence>
<evidence type="ECO:0000256" key="3">
    <source>
        <dbReference type="ARBA" id="ARBA00006105"/>
    </source>
</evidence>
<evidence type="ECO:0000256" key="2">
    <source>
        <dbReference type="ARBA" id="ARBA00004294"/>
    </source>
</evidence>
<dbReference type="Gene3D" id="2.40.30.10">
    <property type="entry name" value="Translation factors"/>
    <property type="match status" value="1"/>
</dbReference>
<protein>
    <recommendedName>
        <fullName evidence="14">NADH-cytochrome b5 reductase</fullName>
        <ecNumber evidence="14">1.6.2.2</ecNumber>
    </recommendedName>
</protein>
<keyword evidence="9 14" id="KW-0560">Oxidoreductase</keyword>
<dbReference type="GeneID" id="17041229"/>
<keyword evidence="11" id="KW-0496">Mitochondrion</keyword>
<evidence type="ECO:0000256" key="7">
    <source>
        <dbReference type="ARBA" id="ARBA00022827"/>
    </source>
</evidence>
<keyword evidence="10 14" id="KW-0520">NAD</keyword>
<feature type="transmembrane region" description="Helical" evidence="15">
    <location>
        <begin position="16"/>
        <end position="36"/>
    </location>
</feature>
<keyword evidence="5 15" id="KW-0812">Transmembrane</keyword>
<dbReference type="PANTHER" id="PTHR19370">
    <property type="entry name" value="NADH-CYTOCHROME B5 REDUCTASE"/>
    <property type="match status" value="1"/>
</dbReference>
<dbReference type="GO" id="GO:0022900">
    <property type="term" value="P:electron transport chain"/>
    <property type="evidence" value="ECO:0007669"/>
    <property type="project" value="TreeGrafter"/>
</dbReference>
<dbReference type="GO" id="GO:0005741">
    <property type="term" value="C:mitochondrial outer membrane"/>
    <property type="evidence" value="ECO:0007669"/>
    <property type="project" value="UniProtKB-SubCell"/>
</dbReference>
<feature type="binding site" evidence="13">
    <location>
        <position position="120"/>
    </location>
    <ligand>
        <name>FAD</name>
        <dbReference type="ChEBI" id="CHEBI:57692"/>
    </ligand>
</feature>
<dbReference type="InterPro" id="IPR017938">
    <property type="entry name" value="Riboflavin_synthase-like_b-brl"/>
</dbReference>
<sequence length="286" mass="32100">MTEVIKHLFTAENTKLVVLSILALVLVPLLSWILVFRGKKRQPFLNPDVWQELPLAEKEVITHNTRRFRFALPYKDQPIGLPIGQHISLKALKPAADGTEIFKPYTPVSDDDLLGYVDFVIKVYEQGRMTKHMDELAIGDKLLFKGPKGRFKYSCNAKRSLGMIAGGTGITPMYQVATQLLKDHQDHTKMSLIFGNVSHDDILIKEELEALAAAHPTRFKVYHVLNQAPPGWTQGVGFITADIIKQHIDPPAEDVMVLRCGPGPMNVAVKKALDGLGYTREMQFEF</sequence>
<evidence type="ECO:0000256" key="13">
    <source>
        <dbReference type="PIRSR" id="PIRSR601834-1"/>
    </source>
</evidence>
<evidence type="ECO:0000313" key="18">
    <source>
        <dbReference type="Proteomes" id="UP000007264"/>
    </source>
</evidence>
<reference evidence="17 18" key="1">
    <citation type="journal article" date="2012" name="Genome Biol.">
        <title>The genome of the polar eukaryotic microalga coccomyxa subellipsoidea reveals traits of cold adaptation.</title>
        <authorList>
            <person name="Blanc G."/>
            <person name="Agarkova I."/>
            <person name="Grimwood J."/>
            <person name="Kuo A."/>
            <person name="Brueggeman A."/>
            <person name="Dunigan D."/>
            <person name="Gurnon J."/>
            <person name="Ladunga I."/>
            <person name="Lindquist E."/>
            <person name="Lucas S."/>
            <person name="Pangilinan J."/>
            <person name="Proschold T."/>
            <person name="Salamov A."/>
            <person name="Schmutz J."/>
            <person name="Weeks D."/>
            <person name="Yamada T."/>
            <person name="Claverie J.M."/>
            <person name="Grigoriev I."/>
            <person name="Van Etten J."/>
            <person name="Lomsadze A."/>
            <person name="Borodovsky M."/>
        </authorList>
    </citation>
    <scope>NUCLEOTIDE SEQUENCE [LARGE SCALE GENOMIC DNA]</scope>
    <source>
        <strain evidence="17 18">C-169</strain>
    </source>
</reference>
<comment type="cofactor">
    <cofactor evidence="1 13 14">
        <name>FAD</name>
        <dbReference type="ChEBI" id="CHEBI:57692"/>
    </cofactor>
</comment>
<dbReference type="Pfam" id="PF00175">
    <property type="entry name" value="NAD_binding_1"/>
    <property type="match status" value="1"/>
</dbReference>
<dbReference type="KEGG" id="csl:COCSUDRAFT_42152"/>
<evidence type="ECO:0000256" key="1">
    <source>
        <dbReference type="ARBA" id="ARBA00001974"/>
    </source>
</evidence>
<comment type="caution">
    <text evidence="17">The sequence shown here is derived from an EMBL/GenBank/DDBJ whole genome shotgun (WGS) entry which is preliminary data.</text>
</comment>
<dbReference type="CDD" id="cd06183">
    <property type="entry name" value="cyt_b5_reduct_like"/>
    <property type="match status" value="1"/>
</dbReference>
<evidence type="ECO:0000256" key="11">
    <source>
        <dbReference type="ARBA" id="ARBA00023128"/>
    </source>
</evidence>
<dbReference type="GO" id="GO:0090524">
    <property type="term" value="F:cytochrome-b5 reductase activity, acting on NADH"/>
    <property type="evidence" value="ECO:0007669"/>
    <property type="project" value="UniProtKB-EC"/>
</dbReference>
<dbReference type="RefSeq" id="XP_005647785.1">
    <property type="nucleotide sequence ID" value="XM_005647728.1"/>
</dbReference>
<dbReference type="PRINTS" id="PR00371">
    <property type="entry name" value="FPNCR"/>
</dbReference>
<dbReference type="InterPro" id="IPR008333">
    <property type="entry name" value="Cbr1-like_FAD-bd_dom"/>
</dbReference>
<feature type="domain" description="FAD-binding FR-type" evidence="16">
    <location>
        <begin position="48"/>
        <end position="154"/>
    </location>
</feature>
<feature type="binding site" evidence="13">
    <location>
        <position position="105"/>
    </location>
    <ligand>
        <name>FAD</name>
        <dbReference type="ChEBI" id="CHEBI:57692"/>
    </ligand>
</feature>
<dbReference type="InterPro" id="IPR001709">
    <property type="entry name" value="Flavoprot_Pyr_Nucl_cyt_Rdtase"/>
</dbReference>
<keyword evidence="12 15" id="KW-0472">Membrane</keyword>
<dbReference type="AlphaFoldDB" id="I0YXX2"/>
<dbReference type="InterPro" id="IPR017927">
    <property type="entry name" value="FAD-bd_FR_type"/>
</dbReference>
<dbReference type="PROSITE" id="PS51384">
    <property type="entry name" value="FAD_FR"/>
    <property type="match status" value="1"/>
</dbReference>
<evidence type="ECO:0000256" key="12">
    <source>
        <dbReference type="ARBA" id="ARBA00023136"/>
    </source>
</evidence>
<dbReference type="EC" id="1.6.2.2" evidence="14"/>
<dbReference type="PRINTS" id="PR00406">
    <property type="entry name" value="CYTB5RDTASE"/>
</dbReference>
<dbReference type="FunFam" id="2.40.30.10:FF:000032">
    <property type="entry name" value="NADH-cytochrome b5 reductase"/>
    <property type="match status" value="1"/>
</dbReference>
<organism evidence="17 18">
    <name type="scientific">Coccomyxa subellipsoidea (strain C-169)</name>
    <name type="common">Green microalga</name>
    <dbReference type="NCBI Taxonomy" id="574566"/>
    <lineage>
        <taxon>Eukaryota</taxon>
        <taxon>Viridiplantae</taxon>
        <taxon>Chlorophyta</taxon>
        <taxon>core chlorophytes</taxon>
        <taxon>Trebouxiophyceae</taxon>
        <taxon>Trebouxiophyceae incertae sedis</taxon>
        <taxon>Coccomyxaceae</taxon>
        <taxon>Coccomyxa</taxon>
        <taxon>Coccomyxa subellipsoidea</taxon>
    </lineage>
</organism>
<keyword evidence="6" id="KW-1000">Mitochondrion outer membrane</keyword>
<dbReference type="eggNOG" id="KOG0534">
    <property type="taxonomic scope" value="Eukaryota"/>
</dbReference>
<evidence type="ECO:0000256" key="14">
    <source>
        <dbReference type="RuleBase" id="RU361226"/>
    </source>
</evidence>
<dbReference type="FunFam" id="3.40.50.80:FF:000019">
    <property type="entry name" value="NADH-cytochrome b5 reductase"/>
    <property type="match status" value="1"/>
</dbReference>
<evidence type="ECO:0000256" key="10">
    <source>
        <dbReference type="ARBA" id="ARBA00023027"/>
    </source>
</evidence>
<dbReference type="Proteomes" id="UP000007264">
    <property type="component" value="Unassembled WGS sequence"/>
</dbReference>
<dbReference type="Pfam" id="PF00970">
    <property type="entry name" value="FAD_binding_6"/>
    <property type="match status" value="1"/>
</dbReference>
<comment type="similarity">
    <text evidence="3 14">Belongs to the flavoprotein pyridine nucleotide cytochrome reductase family.</text>
</comment>
<evidence type="ECO:0000313" key="17">
    <source>
        <dbReference type="EMBL" id="EIE23241.1"/>
    </source>
</evidence>
<comment type="subcellular location">
    <subcellularLocation>
        <location evidence="2">Mitochondrion outer membrane</location>
    </subcellularLocation>
</comment>
<dbReference type="SUPFAM" id="SSF52343">
    <property type="entry name" value="Ferredoxin reductase-like, C-terminal NADP-linked domain"/>
    <property type="match status" value="1"/>
</dbReference>
<feature type="binding site" evidence="13">
    <location>
        <position position="129"/>
    </location>
    <ligand>
        <name>FAD</name>
        <dbReference type="ChEBI" id="CHEBI:57692"/>
    </ligand>
</feature>
<evidence type="ECO:0000256" key="8">
    <source>
        <dbReference type="ARBA" id="ARBA00022989"/>
    </source>
</evidence>
<keyword evidence="8 15" id="KW-1133">Transmembrane helix</keyword>
<dbReference type="InterPro" id="IPR039261">
    <property type="entry name" value="FNR_nucleotide-bd"/>
</dbReference>
<proteinExistence type="inferred from homology"/>
<evidence type="ECO:0000256" key="9">
    <source>
        <dbReference type="ARBA" id="ARBA00023002"/>
    </source>
</evidence>
<keyword evidence="7 13" id="KW-0274">FAD</keyword>
<dbReference type="Gene3D" id="3.40.50.80">
    <property type="entry name" value="Nucleotide-binding domain of ferredoxin-NADP reductase (FNR) module"/>
    <property type="match status" value="1"/>
</dbReference>
<dbReference type="STRING" id="574566.I0YXX2"/>
<feature type="binding site" evidence="13">
    <location>
        <position position="171"/>
    </location>
    <ligand>
        <name>FAD</name>
        <dbReference type="ChEBI" id="CHEBI:57692"/>
    </ligand>
</feature>
<evidence type="ECO:0000256" key="4">
    <source>
        <dbReference type="ARBA" id="ARBA00022630"/>
    </source>
</evidence>
<evidence type="ECO:0000256" key="6">
    <source>
        <dbReference type="ARBA" id="ARBA00022787"/>
    </source>
</evidence>
<dbReference type="PANTHER" id="PTHR19370:SF184">
    <property type="entry name" value="NADH-CYTOCHROME B5 REDUCTASE-LIKE"/>
    <property type="match status" value="1"/>
</dbReference>